<reference evidence="1 2" key="1">
    <citation type="submission" date="2018-07" db="EMBL/GenBank/DDBJ databases">
        <title>Arthrobacter sp. nov., isolated from raw cow's milk with high bacterial count.</title>
        <authorList>
            <person name="Hahne J."/>
            <person name="Isele D."/>
            <person name="Lipski A."/>
        </authorList>
    </citation>
    <scope>NUCLEOTIDE SEQUENCE [LARGE SCALE GENOMIC DNA]</scope>
    <source>
        <strain evidence="1 2">JZ R-183</strain>
    </source>
</reference>
<gene>
    <name evidence="1" type="ORF">DWQ67_01540</name>
</gene>
<organism evidence="1 2">
    <name type="scientific">Galactobacter caseinivorans</name>
    <dbReference type="NCBI Taxonomy" id="2676123"/>
    <lineage>
        <taxon>Bacteria</taxon>
        <taxon>Bacillati</taxon>
        <taxon>Actinomycetota</taxon>
        <taxon>Actinomycetes</taxon>
        <taxon>Micrococcales</taxon>
        <taxon>Micrococcaceae</taxon>
        <taxon>Galactobacter</taxon>
    </lineage>
</organism>
<dbReference type="EMBL" id="QQXL01000001">
    <property type="protein sequence ID" value="RKW71555.1"/>
    <property type="molecule type" value="Genomic_DNA"/>
</dbReference>
<evidence type="ECO:0000313" key="2">
    <source>
        <dbReference type="Proteomes" id="UP000273119"/>
    </source>
</evidence>
<comment type="caution">
    <text evidence="1">The sequence shown here is derived from an EMBL/GenBank/DDBJ whole genome shotgun (WGS) entry which is preliminary data.</text>
</comment>
<accession>A0A496PM05</accession>
<sequence length="395" mass="43616">MDMVNSPGTDKLWAEALRAASKLRGMKYVSQTVYVVDDVYLTTLEPQVGYRGRGREQPVFRYTVNIKPLAVDEIFWAAFMPDEDMTARKRLNRRMNGWFLIRPLTLASETVDAKEGDLPEWEPLLDEFERVRAAFIAEQPTLEAFAQAQAEAQARMEPGTTASSTALPLTITSLTAAGRSEEAARLADEAISRGERSSMSFTVDALKYLSAYAKGPQAYAAFTQSLIPTHDLQVISESAQRPPLGLPREHFAGNFERDLASLDGKETWAVVLDARPPVGAANERTVLRYLQAAGSAEAMMVEYCRPVQREAGIMSVRSIVGRTGAAKEPLDVSLSLPRFTERIASAEIFAVEEATALFYSFYRTDALPEGYEFRDAEAYLPDGGTVDLSGGDSRR</sequence>
<proteinExistence type="predicted"/>
<name>A0A496PM05_9MICC</name>
<dbReference type="AlphaFoldDB" id="A0A496PM05"/>
<protein>
    <submittedName>
        <fullName evidence="1">Uncharacterized protein</fullName>
    </submittedName>
</protein>
<evidence type="ECO:0000313" key="1">
    <source>
        <dbReference type="EMBL" id="RKW71555.1"/>
    </source>
</evidence>
<keyword evidence="2" id="KW-1185">Reference proteome</keyword>
<dbReference type="Proteomes" id="UP000273119">
    <property type="component" value="Unassembled WGS sequence"/>
</dbReference>